<evidence type="ECO:0000256" key="3">
    <source>
        <dbReference type="ARBA" id="ARBA00023163"/>
    </source>
</evidence>
<dbReference type="PROSITE" id="PS50932">
    <property type="entry name" value="HTH_LACI_2"/>
    <property type="match status" value="1"/>
</dbReference>
<dbReference type="InterPro" id="IPR000843">
    <property type="entry name" value="HTH_LacI"/>
</dbReference>
<dbReference type="AlphaFoldDB" id="A0A4R1S023"/>
<reference evidence="5 6" key="1">
    <citation type="submission" date="2019-03" db="EMBL/GenBank/DDBJ databases">
        <title>Genomic Encyclopedia of Type Strains, Phase IV (KMG-IV): sequencing the most valuable type-strain genomes for metagenomic binning, comparative biology and taxonomic classification.</title>
        <authorList>
            <person name="Goeker M."/>
        </authorList>
    </citation>
    <scope>NUCLEOTIDE SEQUENCE [LARGE SCALE GENOMIC DNA]</scope>
    <source>
        <strain evidence="5 6">LX-B</strain>
    </source>
</reference>
<evidence type="ECO:0000256" key="2">
    <source>
        <dbReference type="ARBA" id="ARBA00023125"/>
    </source>
</evidence>
<evidence type="ECO:0000259" key="4">
    <source>
        <dbReference type="PROSITE" id="PS50932"/>
    </source>
</evidence>
<dbReference type="Pfam" id="PF13377">
    <property type="entry name" value="Peripla_BP_3"/>
    <property type="match status" value="1"/>
</dbReference>
<sequence>MLGLATIKDVAQLANVSPSTVSRVIADSKRISDETKERVKAAMQQLHYHPNLIARSLIRRSSQTLGLVLSRSTDSAFSNPFFPEILRGISAVSKSYHYGLMLAAAEDYAEEAKLCLKMMTERRVDGVLLLASRVNDGLIRELSASDCPFVVLGRAPESLKCYSVNNDNIQAAYSAVRHLLNLGHQRIALLNGPADYIFCQDRFEGYRFAFREFGIEHDPEWIKSGSLTQEDGYRLTRELFQLDPAPSAIFCVDDVMAIGAYQAIKERGLTIPGDIAVVGFNDDPLASVIEPHLTTVRIPIYEMGVTATQMIIRILEGNEPLPFQRVLSSELVIRQSCGANP</sequence>
<dbReference type="Proteomes" id="UP000295008">
    <property type="component" value="Unassembled WGS sequence"/>
</dbReference>
<dbReference type="InterPro" id="IPR010982">
    <property type="entry name" value="Lambda_DNA-bd_dom_sf"/>
</dbReference>
<evidence type="ECO:0000256" key="1">
    <source>
        <dbReference type="ARBA" id="ARBA00023015"/>
    </source>
</evidence>
<gene>
    <name evidence="5" type="ORF">EDC14_1006116</name>
</gene>
<dbReference type="Gene3D" id="1.10.260.40">
    <property type="entry name" value="lambda repressor-like DNA-binding domains"/>
    <property type="match status" value="1"/>
</dbReference>
<feature type="domain" description="HTH lacI-type" evidence="4">
    <location>
        <begin position="5"/>
        <end position="59"/>
    </location>
</feature>
<dbReference type="GO" id="GO:0000976">
    <property type="term" value="F:transcription cis-regulatory region binding"/>
    <property type="evidence" value="ECO:0007669"/>
    <property type="project" value="TreeGrafter"/>
</dbReference>
<dbReference type="OrthoDB" id="9788209at2"/>
<dbReference type="Gene3D" id="3.40.50.2300">
    <property type="match status" value="2"/>
</dbReference>
<keyword evidence="6" id="KW-1185">Reference proteome</keyword>
<dbReference type="CDD" id="cd06267">
    <property type="entry name" value="PBP1_LacI_sugar_binding-like"/>
    <property type="match status" value="1"/>
</dbReference>
<dbReference type="GO" id="GO:0003700">
    <property type="term" value="F:DNA-binding transcription factor activity"/>
    <property type="evidence" value="ECO:0007669"/>
    <property type="project" value="TreeGrafter"/>
</dbReference>
<dbReference type="InterPro" id="IPR028082">
    <property type="entry name" value="Peripla_BP_I"/>
</dbReference>
<dbReference type="CDD" id="cd01392">
    <property type="entry name" value="HTH_LacI"/>
    <property type="match status" value="1"/>
</dbReference>
<accession>A0A4R1S023</accession>
<protein>
    <submittedName>
        <fullName evidence="5">LacI family transcriptional regulator</fullName>
    </submittedName>
</protein>
<dbReference type="PANTHER" id="PTHR30146:SF109">
    <property type="entry name" value="HTH-TYPE TRANSCRIPTIONAL REGULATOR GALS"/>
    <property type="match status" value="1"/>
</dbReference>
<name>A0A4R1S023_HYDET</name>
<dbReference type="PROSITE" id="PS00356">
    <property type="entry name" value="HTH_LACI_1"/>
    <property type="match status" value="1"/>
</dbReference>
<dbReference type="PANTHER" id="PTHR30146">
    <property type="entry name" value="LACI-RELATED TRANSCRIPTIONAL REPRESSOR"/>
    <property type="match status" value="1"/>
</dbReference>
<keyword evidence="2" id="KW-0238">DNA-binding</keyword>
<organism evidence="5 6">
    <name type="scientific">Hydrogenispora ethanolica</name>
    <dbReference type="NCBI Taxonomy" id="1082276"/>
    <lineage>
        <taxon>Bacteria</taxon>
        <taxon>Bacillati</taxon>
        <taxon>Bacillota</taxon>
        <taxon>Hydrogenispora</taxon>
    </lineage>
</organism>
<dbReference type="InterPro" id="IPR046335">
    <property type="entry name" value="LacI/GalR-like_sensor"/>
</dbReference>
<dbReference type="SMART" id="SM00354">
    <property type="entry name" value="HTH_LACI"/>
    <property type="match status" value="1"/>
</dbReference>
<dbReference type="SUPFAM" id="SSF53822">
    <property type="entry name" value="Periplasmic binding protein-like I"/>
    <property type="match status" value="1"/>
</dbReference>
<evidence type="ECO:0000313" key="6">
    <source>
        <dbReference type="Proteomes" id="UP000295008"/>
    </source>
</evidence>
<comment type="caution">
    <text evidence="5">The sequence shown here is derived from an EMBL/GenBank/DDBJ whole genome shotgun (WGS) entry which is preliminary data.</text>
</comment>
<keyword evidence="1" id="KW-0805">Transcription regulation</keyword>
<keyword evidence="3" id="KW-0804">Transcription</keyword>
<proteinExistence type="predicted"/>
<evidence type="ECO:0000313" key="5">
    <source>
        <dbReference type="EMBL" id="TCL72406.1"/>
    </source>
</evidence>
<dbReference type="Pfam" id="PF00356">
    <property type="entry name" value="LacI"/>
    <property type="match status" value="1"/>
</dbReference>
<dbReference type="EMBL" id="SLUN01000006">
    <property type="protein sequence ID" value="TCL72406.1"/>
    <property type="molecule type" value="Genomic_DNA"/>
</dbReference>
<dbReference type="SUPFAM" id="SSF47413">
    <property type="entry name" value="lambda repressor-like DNA-binding domains"/>
    <property type="match status" value="1"/>
</dbReference>